<name>A0AAJ8E267_ASPNG</name>
<feature type="transmembrane region" description="Helical" evidence="1">
    <location>
        <begin position="111"/>
        <end position="131"/>
    </location>
</feature>
<organism evidence="2">
    <name type="scientific">Aspergillus niger</name>
    <dbReference type="NCBI Taxonomy" id="5061"/>
    <lineage>
        <taxon>Eukaryota</taxon>
        <taxon>Fungi</taxon>
        <taxon>Dikarya</taxon>
        <taxon>Ascomycota</taxon>
        <taxon>Pezizomycotina</taxon>
        <taxon>Eurotiomycetes</taxon>
        <taxon>Eurotiomycetidae</taxon>
        <taxon>Eurotiales</taxon>
        <taxon>Aspergillaceae</taxon>
        <taxon>Aspergillus</taxon>
        <taxon>Aspergillus subgen. Circumdati</taxon>
    </lineage>
</organism>
<protein>
    <submittedName>
        <fullName evidence="2">Uncharacterized protein</fullName>
    </submittedName>
</protein>
<accession>A0AAJ8E267</accession>
<proteinExistence type="predicted"/>
<dbReference type="VEuPathDB" id="FungiDB:An08g03130"/>
<evidence type="ECO:0000256" key="1">
    <source>
        <dbReference type="SAM" id="Phobius"/>
    </source>
</evidence>
<dbReference type="KEGG" id="ang:An08g03130"/>
<keyword evidence="1" id="KW-0812">Transmembrane</keyword>
<evidence type="ECO:0000313" key="2">
    <source>
        <dbReference type="RefSeq" id="XP_059603951.1"/>
    </source>
</evidence>
<keyword evidence="1" id="KW-0472">Membrane</keyword>
<dbReference type="AlphaFoldDB" id="A0AAJ8E267"/>
<dbReference type="RefSeq" id="XP_059603951.1">
    <property type="nucleotide sequence ID" value="XM_059748932.1"/>
</dbReference>
<keyword evidence="1" id="KW-1133">Transmembrane helix</keyword>
<sequence>MVRPNAIIIYQQTQEYFNDGHVPEIAEAEKYIREGSDLKLLLLGVLIPDLVRNVRTFKELWCTEKGYSNLICAVPEIIETGKIDRTGRFRKRIRVFIRGAFAARVFARKSCAAMFATATVLVAMIAGSVAATSNRMGFAVVIRISAVKVRYQNPGPRSAVDVVYACRLFSPRTGIHNDCAVYELFFSLILMINEPFLADAYRVAT</sequence>
<gene>
    <name evidence="2" type="ORF">An08g03130</name>
</gene>
<reference evidence="2" key="1">
    <citation type="submission" date="2025-02" db="EMBL/GenBank/DDBJ databases">
        <authorList>
            <consortium name="NCBI Genome Project"/>
        </authorList>
    </citation>
    <scope>NUCLEOTIDE SEQUENCE</scope>
</reference>
<dbReference type="GeneID" id="84591627"/>
<reference evidence="2" key="2">
    <citation type="submission" date="2025-08" db="UniProtKB">
        <authorList>
            <consortium name="RefSeq"/>
        </authorList>
    </citation>
    <scope>IDENTIFICATION</scope>
</reference>